<accession>A0A067FQ36</accession>
<reference evidence="4 5" key="1">
    <citation type="submission" date="2014-04" db="EMBL/GenBank/DDBJ databases">
        <authorList>
            <consortium name="International Citrus Genome Consortium"/>
            <person name="Gmitter F."/>
            <person name="Chen C."/>
            <person name="Farmerie W."/>
            <person name="Harkins T."/>
            <person name="Desany B."/>
            <person name="Mohiuddin M."/>
            <person name="Kodira C."/>
            <person name="Borodovsky M."/>
            <person name="Lomsadze A."/>
            <person name="Burns P."/>
            <person name="Jenkins J."/>
            <person name="Prochnik S."/>
            <person name="Shu S."/>
            <person name="Chapman J."/>
            <person name="Pitluck S."/>
            <person name="Schmutz J."/>
            <person name="Rokhsar D."/>
        </authorList>
    </citation>
    <scope>NUCLEOTIDE SEQUENCE</scope>
</reference>
<feature type="compositionally biased region" description="Low complexity" evidence="1">
    <location>
        <begin position="44"/>
        <end position="57"/>
    </location>
</feature>
<keyword evidence="2" id="KW-0812">Transmembrane</keyword>
<evidence type="ECO:0000256" key="2">
    <source>
        <dbReference type="SAM" id="Phobius"/>
    </source>
</evidence>
<protein>
    <recommendedName>
        <fullName evidence="3">RNase III domain-containing protein</fullName>
    </recommendedName>
</protein>
<dbReference type="SUPFAM" id="SSF69065">
    <property type="entry name" value="RNase III domain-like"/>
    <property type="match status" value="1"/>
</dbReference>
<dbReference type="InterPro" id="IPR000999">
    <property type="entry name" value="RNase_III_dom"/>
</dbReference>
<dbReference type="PANTHER" id="PTHR34276:SF1">
    <property type="entry name" value="MINI-RIBONUCLEASE 3"/>
    <property type="match status" value="1"/>
</dbReference>
<keyword evidence="5" id="KW-1185">Reference proteome</keyword>
<dbReference type="Proteomes" id="UP000027120">
    <property type="component" value="Unassembled WGS sequence"/>
</dbReference>
<dbReference type="EMBL" id="KK784904">
    <property type="protein sequence ID" value="KDO65281.1"/>
    <property type="molecule type" value="Genomic_DNA"/>
</dbReference>
<name>A0A067FQ36_CITSI</name>
<evidence type="ECO:0000313" key="4">
    <source>
        <dbReference type="EMBL" id="KDO65281.1"/>
    </source>
</evidence>
<dbReference type="GO" id="GO:0009507">
    <property type="term" value="C:chloroplast"/>
    <property type="evidence" value="ECO:0000318"/>
    <property type="project" value="GO_Central"/>
</dbReference>
<evidence type="ECO:0000259" key="3">
    <source>
        <dbReference type="Pfam" id="PF00636"/>
    </source>
</evidence>
<evidence type="ECO:0000313" key="5">
    <source>
        <dbReference type="Proteomes" id="UP000027120"/>
    </source>
</evidence>
<gene>
    <name evidence="4" type="ORF">CISIN_1g023707mg</name>
</gene>
<dbReference type="SMR" id="A0A067FQ36"/>
<feature type="compositionally biased region" description="Low complexity" evidence="1">
    <location>
        <begin position="64"/>
        <end position="73"/>
    </location>
</feature>
<dbReference type="Pfam" id="PF00636">
    <property type="entry name" value="Ribonuclease_3"/>
    <property type="match status" value="1"/>
</dbReference>
<dbReference type="InterPro" id="IPR036389">
    <property type="entry name" value="RNase_III_sf"/>
</dbReference>
<dbReference type="GO" id="GO:0000476">
    <property type="term" value="P:maturation of 4.5S rRNA"/>
    <property type="evidence" value="ECO:0000318"/>
    <property type="project" value="GO_Central"/>
</dbReference>
<feature type="transmembrane region" description="Helical" evidence="2">
    <location>
        <begin position="260"/>
        <end position="277"/>
    </location>
</feature>
<keyword evidence="2" id="KW-0472">Membrane</keyword>
<evidence type="ECO:0000256" key="1">
    <source>
        <dbReference type="SAM" id="MobiDB-lite"/>
    </source>
</evidence>
<dbReference type="Gene3D" id="1.10.1520.10">
    <property type="entry name" value="Ribonuclease III domain"/>
    <property type="match status" value="1"/>
</dbReference>
<feature type="domain" description="RNase III" evidence="3">
    <location>
        <begin position="121"/>
        <end position="215"/>
    </location>
</feature>
<sequence length="278" mass="30897">MPVTTCTSSLYLPLSLSSSRVRASFDTQQRLSYNPNAPRKIKKPPLNLNTNSNSNKSDVAIAKPPTSTVTPTSTDQSVFDLLKHPTQGVVANLDESYMGYERWLPNPPKVGKPRSVFNAASLAYIGDCIYELYARRHFLFPPLSIEEYNNRVMAVVRCETQDALLQKLLNDSYLSAEERDVVRWGKNVGSANTRTKRRAGAAVYNRASSLETLVSILVPCFSFISCQIAKCIMIYSGGCTNGKLIKGRKTLLFSVHQSPLFAYFYLVIASSSLLVLTY</sequence>
<organism evidence="4 5">
    <name type="scientific">Citrus sinensis</name>
    <name type="common">Sweet orange</name>
    <name type="synonym">Citrus aurantium var. sinensis</name>
    <dbReference type="NCBI Taxonomy" id="2711"/>
    <lineage>
        <taxon>Eukaryota</taxon>
        <taxon>Viridiplantae</taxon>
        <taxon>Streptophyta</taxon>
        <taxon>Embryophyta</taxon>
        <taxon>Tracheophyta</taxon>
        <taxon>Spermatophyta</taxon>
        <taxon>Magnoliopsida</taxon>
        <taxon>eudicotyledons</taxon>
        <taxon>Gunneridae</taxon>
        <taxon>Pentapetalae</taxon>
        <taxon>rosids</taxon>
        <taxon>malvids</taxon>
        <taxon>Sapindales</taxon>
        <taxon>Rutaceae</taxon>
        <taxon>Aurantioideae</taxon>
        <taxon>Citrus</taxon>
    </lineage>
</organism>
<feature type="region of interest" description="Disordered" evidence="1">
    <location>
        <begin position="34"/>
        <end position="73"/>
    </location>
</feature>
<proteinExistence type="predicted"/>
<dbReference type="GO" id="GO:0004525">
    <property type="term" value="F:ribonuclease III activity"/>
    <property type="evidence" value="ECO:0007669"/>
    <property type="project" value="InterPro"/>
</dbReference>
<dbReference type="STRING" id="2711.A0A067FQ36"/>
<keyword evidence="2" id="KW-1133">Transmembrane helix</keyword>
<dbReference type="AlphaFoldDB" id="A0A067FQ36"/>
<dbReference type="PANTHER" id="PTHR34276">
    <property type="entry name" value="MINI-RIBONUCLEASE 3"/>
    <property type="match status" value="1"/>
</dbReference>
<dbReference type="GO" id="GO:0004540">
    <property type="term" value="F:RNA nuclease activity"/>
    <property type="evidence" value="ECO:0000318"/>
    <property type="project" value="GO_Central"/>
</dbReference>
<dbReference type="GO" id="GO:0000967">
    <property type="term" value="P:rRNA 5'-end processing"/>
    <property type="evidence" value="ECO:0000318"/>
    <property type="project" value="GO_Central"/>
</dbReference>